<comment type="subunit">
    <text evidence="3">Interacts with ERF2.</text>
</comment>
<keyword evidence="10" id="KW-1185">Reference proteome</keyword>
<gene>
    <name evidence="9" type="ORF">LTR77_007056</name>
</gene>
<evidence type="ECO:0000259" key="8">
    <source>
        <dbReference type="Pfam" id="PF10256"/>
    </source>
</evidence>
<feature type="domain" description="Golgin subfamily A member 7/ERF4" evidence="8">
    <location>
        <begin position="136"/>
        <end position="253"/>
    </location>
</feature>
<feature type="compositionally biased region" description="Polar residues" evidence="7">
    <location>
        <begin position="36"/>
        <end position="47"/>
    </location>
</feature>
<dbReference type="AlphaFoldDB" id="A0AAV9P7G0"/>
<reference evidence="9 10" key="1">
    <citation type="submission" date="2023-08" db="EMBL/GenBank/DDBJ databases">
        <title>Black Yeasts Isolated from many extreme environments.</title>
        <authorList>
            <person name="Coleine C."/>
            <person name="Stajich J.E."/>
            <person name="Selbmann L."/>
        </authorList>
    </citation>
    <scope>NUCLEOTIDE SEQUENCE [LARGE SCALE GENOMIC DNA]</scope>
    <source>
        <strain evidence="9 10">CCFEE 5935</strain>
    </source>
</reference>
<name>A0AAV9P7G0_9PEZI</name>
<keyword evidence="5" id="KW-0256">Endoplasmic reticulum</keyword>
<dbReference type="Proteomes" id="UP001337655">
    <property type="component" value="Unassembled WGS sequence"/>
</dbReference>
<dbReference type="GO" id="GO:0031211">
    <property type="term" value="C:endoplasmic reticulum palmitoyltransferase complex"/>
    <property type="evidence" value="ECO:0007669"/>
    <property type="project" value="TreeGrafter"/>
</dbReference>
<dbReference type="PANTHER" id="PTHR13254">
    <property type="entry name" value="GOLGI AUTOANTIGEN, GOLGIN SUBFAMILY A, 7"/>
    <property type="match status" value="1"/>
</dbReference>
<evidence type="ECO:0000256" key="4">
    <source>
        <dbReference type="ARBA" id="ARBA00018463"/>
    </source>
</evidence>
<evidence type="ECO:0000256" key="5">
    <source>
        <dbReference type="ARBA" id="ARBA00022824"/>
    </source>
</evidence>
<keyword evidence="6" id="KW-0472">Membrane</keyword>
<dbReference type="GO" id="GO:0005789">
    <property type="term" value="C:endoplasmic reticulum membrane"/>
    <property type="evidence" value="ECO:0007669"/>
    <property type="project" value="UniProtKB-SubCell"/>
</dbReference>
<evidence type="ECO:0000313" key="10">
    <source>
        <dbReference type="Proteomes" id="UP001337655"/>
    </source>
</evidence>
<comment type="similarity">
    <text evidence="2">Belongs to the ERF4 family.</text>
</comment>
<dbReference type="RefSeq" id="XP_064657063.1">
    <property type="nucleotide sequence ID" value="XM_064804293.1"/>
</dbReference>
<dbReference type="Pfam" id="PF10256">
    <property type="entry name" value="Erf4"/>
    <property type="match status" value="1"/>
</dbReference>
<comment type="subcellular location">
    <subcellularLocation>
        <location evidence="1">Endoplasmic reticulum membrane</location>
        <topology evidence="1">Peripheral membrane protein</topology>
    </subcellularLocation>
</comment>
<evidence type="ECO:0000256" key="1">
    <source>
        <dbReference type="ARBA" id="ARBA00004406"/>
    </source>
</evidence>
<accession>A0AAV9P7G0</accession>
<evidence type="ECO:0000313" key="9">
    <source>
        <dbReference type="EMBL" id="KAK5167357.1"/>
    </source>
</evidence>
<feature type="region of interest" description="Disordered" evidence="7">
    <location>
        <begin position="1"/>
        <end position="132"/>
    </location>
</feature>
<protein>
    <recommendedName>
        <fullName evidence="4">Ras modification protein ERF4</fullName>
    </recommendedName>
</protein>
<dbReference type="GO" id="GO:0006612">
    <property type="term" value="P:protein targeting to membrane"/>
    <property type="evidence" value="ECO:0007669"/>
    <property type="project" value="TreeGrafter"/>
</dbReference>
<feature type="compositionally biased region" description="Pro residues" evidence="7">
    <location>
        <begin position="23"/>
        <end position="32"/>
    </location>
</feature>
<feature type="compositionally biased region" description="Polar residues" evidence="7">
    <location>
        <begin position="64"/>
        <end position="73"/>
    </location>
</feature>
<evidence type="ECO:0000256" key="7">
    <source>
        <dbReference type="SAM" id="MobiDB-lite"/>
    </source>
</evidence>
<evidence type="ECO:0000256" key="3">
    <source>
        <dbReference type="ARBA" id="ARBA00011396"/>
    </source>
</evidence>
<dbReference type="GeneID" id="89928392"/>
<feature type="compositionally biased region" description="Pro residues" evidence="7">
    <location>
        <begin position="79"/>
        <end position="92"/>
    </location>
</feature>
<organism evidence="9 10">
    <name type="scientific">Saxophila tyrrhenica</name>
    <dbReference type="NCBI Taxonomy" id="1690608"/>
    <lineage>
        <taxon>Eukaryota</taxon>
        <taxon>Fungi</taxon>
        <taxon>Dikarya</taxon>
        <taxon>Ascomycota</taxon>
        <taxon>Pezizomycotina</taxon>
        <taxon>Dothideomycetes</taxon>
        <taxon>Dothideomycetidae</taxon>
        <taxon>Mycosphaerellales</taxon>
        <taxon>Extremaceae</taxon>
        <taxon>Saxophila</taxon>
    </lineage>
</organism>
<proteinExistence type="inferred from homology"/>
<dbReference type="InterPro" id="IPR051371">
    <property type="entry name" value="Ras_palmitoyltransferase"/>
</dbReference>
<dbReference type="PANTHER" id="PTHR13254:SF0">
    <property type="entry name" value="GOLGIN SUBFAMILY A MEMBER 7_ERF4 DOMAIN-CONTAINING PROTEIN"/>
    <property type="match status" value="1"/>
</dbReference>
<feature type="compositionally biased region" description="Polar residues" evidence="7">
    <location>
        <begin position="95"/>
        <end position="106"/>
    </location>
</feature>
<sequence length="283" mass="31392">METFHRLAGMTETHNNQSEHPSYPIPEPPPIPDSETASQYAASTHGSRVSLPLNRRASRKSIRSTKSGKSQNGGIRPPTTHPPLPTTQPQPAQPRISQDSAGSSSEEFAWGPSHPCFPHPNPHCSPDSPEAQSTRVIRVRRDWLQAGDLYPQYANLYPEILDPLVTDEDFRFLISSLNARLKEVFNPHTTRAWLDSVMGVATGFVWDDLGLTGAKRGVRELERWVERWNAEKEREGKEVRVVQLRKTGFMTLDFVVPDPGIDVVDEGGEGGEEEMVGGIGPAE</sequence>
<evidence type="ECO:0000256" key="6">
    <source>
        <dbReference type="ARBA" id="ARBA00023136"/>
    </source>
</evidence>
<dbReference type="EMBL" id="JAVRRT010000011">
    <property type="protein sequence ID" value="KAK5167357.1"/>
    <property type="molecule type" value="Genomic_DNA"/>
</dbReference>
<dbReference type="InterPro" id="IPR019383">
    <property type="entry name" value="Golgin_A_7/ERF4"/>
</dbReference>
<evidence type="ECO:0000256" key="2">
    <source>
        <dbReference type="ARBA" id="ARBA00007732"/>
    </source>
</evidence>
<comment type="caution">
    <text evidence="9">The sequence shown here is derived from an EMBL/GenBank/DDBJ whole genome shotgun (WGS) entry which is preliminary data.</text>
</comment>